<evidence type="ECO:0000313" key="5">
    <source>
        <dbReference type="Proteomes" id="UP000504637"/>
    </source>
</evidence>
<protein>
    <submittedName>
        <fullName evidence="6">ClpP/crotonase</fullName>
    </submittedName>
</protein>
<evidence type="ECO:0000256" key="3">
    <source>
        <dbReference type="ARBA" id="ARBA00023140"/>
    </source>
</evidence>
<keyword evidence="2" id="KW-0843">Virulence</keyword>
<evidence type="ECO:0000313" key="6">
    <source>
        <dbReference type="RefSeq" id="XP_033463725.1"/>
    </source>
</evidence>
<proteinExistence type="predicted"/>
<dbReference type="Gene3D" id="1.10.12.10">
    <property type="entry name" value="Lyase 2-enoyl-coa Hydratase, Chain A, domain 2"/>
    <property type="match status" value="1"/>
</dbReference>
<reference evidence="6" key="2">
    <citation type="submission" date="2020-04" db="EMBL/GenBank/DDBJ databases">
        <authorList>
            <consortium name="NCBI Genome Project"/>
        </authorList>
    </citation>
    <scope>NUCLEOTIDE SEQUENCE</scope>
    <source>
        <strain evidence="6">CBS 342.82</strain>
    </source>
</reference>
<gene>
    <name evidence="6" type="ORF">K489DRAFT_377125</name>
</gene>
<evidence type="ECO:0000256" key="4">
    <source>
        <dbReference type="ARBA" id="ARBA00023235"/>
    </source>
</evidence>
<dbReference type="OrthoDB" id="448450at2759"/>
<dbReference type="InterPro" id="IPR014748">
    <property type="entry name" value="Enoyl-CoA_hydra_C"/>
</dbReference>
<dbReference type="PANTHER" id="PTHR43684">
    <property type="match status" value="1"/>
</dbReference>
<dbReference type="AlphaFoldDB" id="A0A6J3MG91"/>
<keyword evidence="5" id="KW-1185">Reference proteome</keyword>
<accession>A0A6J3MG91</accession>
<dbReference type="GeneID" id="54361888"/>
<evidence type="ECO:0000256" key="1">
    <source>
        <dbReference type="ARBA" id="ARBA00004275"/>
    </source>
</evidence>
<keyword evidence="3" id="KW-0576">Peroxisome</keyword>
<dbReference type="InterPro" id="IPR029045">
    <property type="entry name" value="ClpP/crotonase-like_dom_sf"/>
</dbReference>
<dbReference type="InterPro" id="IPR051053">
    <property type="entry name" value="ECH/Chromodomain_protein"/>
</dbReference>
<dbReference type="SUPFAM" id="SSF52096">
    <property type="entry name" value="ClpP/crotonase"/>
    <property type="match status" value="1"/>
</dbReference>
<dbReference type="Pfam" id="PF00378">
    <property type="entry name" value="ECH_1"/>
    <property type="match status" value="1"/>
</dbReference>
<dbReference type="InterPro" id="IPR001753">
    <property type="entry name" value="Enoyl-CoA_hydra/iso"/>
</dbReference>
<dbReference type="PANTHER" id="PTHR43684:SF1">
    <property type="entry name" value="ENOYL-COA DELTA ISOMERASE 2"/>
    <property type="match status" value="1"/>
</dbReference>
<dbReference type="GO" id="GO:0005777">
    <property type="term" value="C:peroxisome"/>
    <property type="evidence" value="ECO:0007669"/>
    <property type="project" value="UniProtKB-SubCell"/>
</dbReference>
<reference evidence="6" key="3">
    <citation type="submission" date="2025-08" db="UniProtKB">
        <authorList>
            <consortium name="RefSeq"/>
        </authorList>
    </citation>
    <scope>IDENTIFICATION</scope>
    <source>
        <strain evidence="6">CBS 342.82</strain>
    </source>
</reference>
<comment type="subcellular location">
    <subcellularLocation>
        <location evidence="1">Peroxisome</location>
    </subcellularLocation>
</comment>
<keyword evidence="4" id="KW-0413">Isomerase</keyword>
<name>A0A6J3MG91_9PEZI</name>
<dbReference type="RefSeq" id="XP_033463725.1">
    <property type="nucleotide sequence ID" value="XM_033604088.1"/>
</dbReference>
<dbReference type="Proteomes" id="UP000504637">
    <property type="component" value="Unplaced"/>
</dbReference>
<dbReference type="CDD" id="cd06558">
    <property type="entry name" value="crotonase-like"/>
    <property type="match status" value="1"/>
</dbReference>
<sequence length="275" mass="29895">MSRPPSLQNVSIDVDNQAIAILKYNRPQKGNSLNVPFLKDLLTALQWTESNDAIRIIITTGEGRFYTNGLDFLDPTNSMPGATVSDEFISTISKIHEHLIRTDKTVISAVNGPAPGWGTTSIALSDLVYSVPEAIFFTPFVQWGICAEGCSSLTFTRILGRAKASALILAGQRFTAAEMESAGLITKILPKEDFLEGVLKIARGMAALPKDSLRLNKNLLMTAAGYREELLEANRKEMVGLGEQARRKESLDAVAAFARATEARRKAKAAKAAKL</sequence>
<dbReference type="GO" id="GO:0004165">
    <property type="term" value="F:delta(3)-delta(2)-enoyl-CoA isomerase activity"/>
    <property type="evidence" value="ECO:0007669"/>
    <property type="project" value="UniProtKB-ARBA"/>
</dbReference>
<reference evidence="6" key="1">
    <citation type="submission" date="2020-01" db="EMBL/GenBank/DDBJ databases">
        <authorList>
            <consortium name="DOE Joint Genome Institute"/>
            <person name="Haridas S."/>
            <person name="Albert R."/>
            <person name="Binder M."/>
            <person name="Bloem J."/>
            <person name="Labutti K."/>
            <person name="Salamov A."/>
            <person name="Andreopoulos B."/>
            <person name="Baker S.E."/>
            <person name="Barry K."/>
            <person name="Bills G."/>
            <person name="Bluhm B.H."/>
            <person name="Cannon C."/>
            <person name="Castanera R."/>
            <person name="Culley D.E."/>
            <person name="Daum C."/>
            <person name="Ezra D."/>
            <person name="Gonzalez J.B."/>
            <person name="Henrissat B."/>
            <person name="Kuo A."/>
            <person name="Liang C."/>
            <person name="Lipzen A."/>
            <person name="Lutzoni F."/>
            <person name="Magnuson J."/>
            <person name="Mondo S."/>
            <person name="Nolan M."/>
            <person name="Ohm R."/>
            <person name="Pangilinan J."/>
            <person name="Park H.-J."/>
            <person name="Ramirez L."/>
            <person name="Alfaro M."/>
            <person name="Sun H."/>
            <person name="Tritt A."/>
            <person name="Yoshinaga Y."/>
            <person name="Zwiers L.-H."/>
            <person name="Turgeon B.G."/>
            <person name="Goodwin S.B."/>
            <person name="Spatafora J.W."/>
            <person name="Crous P.W."/>
            <person name="Grigoriev I.V."/>
        </authorList>
    </citation>
    <scope>NUCLEOTIDE SEQUENCE</scope>
    <source>
        <strain evidence="6">CBS 342.82</strain>
    </source>
</reference>
<organism evidence="6">
    <name type="scientific">Dissoconium aciculare CBS 342.82</name>
    <dbReference type="NCBI Taxonomy" id="1314786"/>
    <lineage>
        <taxon>Eukaryota</taxon>
        <taxon>Fungi</taxon>
        <taxon>Dikarya</taxon>
        <taxon>Ascomycota</taxon>
        <taxon>Pezizomycotina</taxon>
        <taxon>Dothideomycetes</taxon>
        <taxon>Dothideomycetidae</taxon>
        <taxon>Mycosphaerellales</taxon>
        <taxon>Dissoconiaceae</taxon>
        <taxon>Dissoconium</taxon>
    </lineage>
</organism>
<dbReference type="Gene3D" id="3.90.226.10">
    <property type="entry name" value="2-enoyl-CoA Hydratase, Chain A, domain 1"/>
    <property type="match status" value="1"/>
</dbReference>
<evidence type="ECO:0000256" key="2">
    <source>
        <dbReference type="ARBA" id="ARBA00023026"/>
    </source>
</evidence>